<comment type="miscellaneous">
    <text evidence="8">The porphobilinogen subunits are added to the dipyrromethane group.</text>
</comment>
<dbReference type="GO" id="GO:0004418">
    <property type="term" value="F:hydroxymethylbilane synthase activity"/>
    <property type="evidence" value="ECO:0007669"/>
    <property type="project" value="UniProtKB-UniRule"/>
</dbReference>
<evidence type="ECO:0000256" key="3">
    <source>
        <dbReference type="ARBA" id="ARBA00005638"/>
    </source>
</evidence>
<dbReference type="InterPro" id="IPR000860">
    <property type="entry name" value="HemC"/>
</dbReference>
<dbReference type="STRING" id="1423739.FC85_GL001955"/>
<comment type="similarity">
    <text evidence="3 8">Belongs to the HMBS family.</text>
</comment>
<dbReference type="EC" id="2.5.1.61" evidence="8"/>
<evidence type="ECO:0000256" key="5">
    <source>
        <dbReference type="ARBA" id="ARBA00022679"/>
    </source>
</evidence>
<evidence type="ECO:0000313" key="11">
    <source>
        <dbReference type="EMBL" id="KRL62447.1"/>
    </source>
</evidence>
<feature type="domain" description="Porphobilinogen deaminase N-terminal" evidence="9">
    <location>
        <begin position="6"/>
        <end position="213"/>
    </location>
</feature>
<dbReference type="GO" id="GO:0005737">
    <property type="term" value="C:cytoplasm"/>
    <property type="evidence" value="ECO:0007669"/>
    <property type="project" value="UniProtKB-UniRule"/>
</dbReference>
<evidence type="ECO:0000259" key="9">
    <source>
        <dbReference type="Pfam" id="PF01379"/>
    </source>
</evidence>
<dbReference type="SUPFAM" id="SSF54782">
    <property type="entry name" value="Porphobilinogen deaminase (hydroxymethylbilane synthase), C-terminal domain"/>
    <property type="match status" value="1"/>
</dbReference>
<comment type="caution">
    <text evidence="11">The sequence shown here is derived from an EMBL/GenBank/DDBJ whole genome shotgun (WGS) entry which is preliminary data.</text>
</comment>
<feature type="modified residue" description="S-(dipyrrolylmethanemethyl)cysteine" evidence="8">
    <location>
        <position position="243"/>
    </location>
</feature>
<accession>A0A0R1RZV0</accession>
<dbReference type="EMBL" id="AZEY01000108">
    <property type="protein sequence ID" value="KRL62447.1"/>
    <property type="molecule type" value="Genomic_DNA"/>
</dbReference>
<sequence>MKSEFTVGTRKSQLAMVQTKLVVEALQQHFPDVKFVIKKITTQGDRNLKDSLQKIGGKGVFVKEIEHQLEDQSIDFAVHSLKDVMPNLPDDLTIGCIPKRNSPFDCLITPKPIKAITDLPQGARIGTNSLRRQGQLLHQRPDLEIIPIRGNVETRIKKIASEHLDGVVLAEAGLNRLGVDLAGLYRLTLEGVILPATGQGAIAIECRKNDPDTLQLLSMIADEPTRQSVLVERSFLRRLGGSCNYPIGAYAYHDGNQIQFKGLVASADGKHLFAKHQAGQPDETLGTKVADLLISEGALDLIQ</sequence>
<dbReference type="PRINTS" id="PR00151">
    <property type="entry name" value="PORPHBDMNASE"/>
</dbReference>
<comment type="cofactor">
    <cofactor evidence="8">
        <name>dipyrromethane</name>
        <dbReference type="ChEBI" id="CHEBI:60342"/>
    </cofactor>
    <text evidence="8">Binds 1 dipyrromethane group covalently.</text>
</comment>
<dbReference type="RefSeq" id="WP_057866239.1">
    <property type="nucleotide sequence ID" value="NZ_AZEY01000108.1"/>
</dbReference>
<evidence type="ECO:0000256" key="2">
    <source>
        <dbReference type="ARBA" id="ARBA00004735"/>
    </source>
</evidence>
<dbReference type="Pfam" id="PF03900">
    <property type="entry name" value="Porphobil_deamC"/>
    <property type="match status" value="1"/>
</dbReference>
<dbReference type="NCBIfam" id="TIGR00212">
    <property type="entry name" value="hemC"/>
    <property type="match status" value="1"/>
</dbReference>
<comment type="pathway">
    <text evidence="2">Porphyrin-containing compound metabolism; protoporphyrin-IX biosynthesis; coproporphyrinogen-III from 5-aminolevulinate: step 2/4.</text>
</comment>
<evidence type="ECO:0000256" key="4">
    <source>
        <dbReference type="ARBA" id="ARBA00011245"/>
    </source>
</evidence>
<dbReference type="SUPFAM" id="SSF53850">
    <property type="entry name" value="Periplasmic binding protein-like II"/>
    <property type="match status" value="1"/>
</dbReference>
<dbReference type="PANTHER" id="PTHR11557:SF0">
    <property type="entry name" value="PORPHOBILINOGEN DEAMINASE"/>
    <property type="match status" value="1"/>
</dbReference>
<dbReference type="Pfam" id="PF01379">
    <property type="entry name" value="Porphobil_deam"/>
    <property type="match status" value="1"/>
</dbReference>
<evidence type="ECO:0000256" key="8">
    <source>
        <dbReference type="HAMAP-Rule" id="MF_00260"/>
    </source>
</evidence>
<dbReference type="FunFam" id="3.40.190.10:FF:000005">
    <property type="entry name" value="Porphobilinogen deaminase"/>
    <property type="match status" value="1"/>
</dbReference>
<dbReference type="GO" id="GO:0006782">
    <property type="term" value="P:protoporphyrinogen IX biosynthetic process"/>
    <property type="evidence" value="ECO:0007669"/>
    <property type="project" value="UniProtKB-UniRule"/>
</dbReference>
<reference evidence="11 12" key="1">
    <citation type="journal article" date="2015" name="Genome Announc.">
        <title>Expanding the biotechnology potential of lactobacilli through comparative genomics of 213 strains and associated genera.</title>
        <authorList>
            <person name="Sun Z."/>
            <person name="Harris H.M."/>
            <person name="McCann A."/>
            <person name="Guo C."/>
            <person name="Argimon S."/>
            <person name="Zhang W."/>
            <person name="Yang X."/>
            <person name="Jeffery I.B."/>
            <person name="Cooney J.C."/>
            <person name="Kagawa T.F."/>
            <person name="Liu W."/>
            <person name="Song Y."/>
            <person name="Salvetti E."/>
            <person name="Wrobel A."/>
            <person name="Rasinkangas P."/>
            <person name="Parkhill J."/>
            <person name="Rea M.C."/>
            <person name="O'Sullivan O."/>
            <person name="Ritari J."/>
            <person name="Douillard F.P."/>
            <person name="Paul Ross R."/>
            <person name="Yang R."/>
            <person name="Briner A.E."/>
            <person name="Felis G.E."/>
            <person name="de Vos W.M."/>
            <person name="Barrangou R."/>
            <person name="Klaenhammer T.R."/>
            <person name="Caufield P.W."/>
            <person name="Cui Y."/>
            <person name="Zhang H."/>
            <person name="O'Toole P.W."/>
        </authorList>
    </citation>
    <scope>NUCLEOTIDE SEQUENCE [LARGE SCALE GENOMIC DNA]</scope>
    <source>
        <strain evidence="11 12">DSM 14421</strain>
    </source>
</reference>
<comment type="function">
    <text evidence="1 8">Tetrapolymerization of the monopyrrole PBG into the hydroxymethylbilane pre-uroporphyrinogen in several discrete steps.</text>
</comment>
<evidence type="ECO:0000259" key="10">
    <source>
        <dbReference type="Pfam" id="PF03900"/>
    </source>
</evidence>
<feature type="domain" description="Porphobilinogen deaminase C-terminal" evidence="10">
    <location>
        <begin position="228"/>
        <end position="293"/>
    </location>
</feature>
<dbReference type="Proteomes" id="UP000052013">
    <property type="component" value="Unassembled WGS sequence"/>
</dbReference>
<keyword evidence="6 8" id="KW-0627">Porphyrin biosynthesis</keyword>
<dbReference type="PIRSF" id="PIRSF001438">
    <property type="entry name" value="4pyrrol_synth_OHMeBilane_synth"/>
    <property type="match status" value="1"/>
</dbReference>
<evidence type="ECO:0000256" key="7">
    <source>
        <dbReference type="ARBA" id="ARBA00048169"/>
    </source>
</evidence>
<dbReference type="PATRIC" id="fig|1423739.3.peg.2039"/>
<dbReference type="InterPro" id="IPR022417">
    <property type="entry name" value="Porphobilin_deaminase_N"/>
</dbReference>
<comment type="catalytic activity">
    <reaction evidence="7 8">
        <text>4 porphobilinogen + H2O = hydroxymethylbilane + 4 NH4(+)</text>
        <dbReference type="Rhea" id="RHEA:13185"/>
        <dbReference type="ChEBI" id="CHEBI:15377"/>
        <dbReference type="ChEBI" id="CHEBI:28938"/>
        <dbReference type="ChEBI" id="CHEBI:57845"/>
        <dbReference type="ChEBI" id="CHEBI:58126"/>
        <dbReference type="EC" id="2.5.1.61"/>
    </reaction>
</comment>
<protein>
    <recommendedName>
        <fullName evidence="8">Porphobilinogen deaminase</fullName>
        <shortName evidence="8">PBG</shortName>
        <ecNumber evidence="8">2.5.1.61</ecNumber>
    </recommendedName>
    <alternativeName>
        <fullName evidence="8">Hydroxymethylbilane synthase</fullName>
        <shortName evidence="8">HMBS</shortName>
    </alternativeName>
    <alternativeName>
        <fullName evidence="8">Pre-uroporphyrinogen synthase</fullName>
    </alternativeName>
</protein>
<evidence type="ECO:0000256" key="1">
    <source>
        <dbReference type="ARBA" id="ARBA00002869"/>
    </source>
</evidence>
<proteinExistence type="inferred from homology"/>
<keyword evidence="5 8" id="KW-0808">Transferase</keyword>
<dbReference type="AlphaFoldDB" id="A0A0R1RZV0"/>
<dbReference type="PANTHER" id="PTHR11557">
    <property type="entry name" value="PORPHOBILINOGEN DEAMINASE"/>
    <property type="match status" value="1"/>
</dbReference>
<name>A0A0R1RZV0_9LACO</name>
<dbReference type="FunFam" id="3.40.190.10:FF:000004">
    <property type="entry name" value="Porphobilinogen deaminase"/>
    <property type="match status" value="1"/>
</dbReference>
<dbReference type="Gene3D" id="3.30.160.40">
    <property type="entry name" value="Porphobilinogen deaminase, C-terminal domain"/>
    <property type="match status" value="1"/>
</dbReference>
<gene>
    <name evidence="8" type="primary">hemC</name>
    <name evidence="11" type="ORF">FC85_GL001955</name>
</gene>
<dbReference type="InterPro" id="IPR036803">
    <property type="entry name" value="Porphobilinogen_deaminase_C_sf"/>
</dbReference>
<dbReference type="Gene3D" id="3.40.190.10">
    <property type="entry name" value="Periplasmic binding protein-like II"/>
    <property type="match status" value="2"/>
</dbReference>
<dbReference type="InterPro" id="IPR022418">
    <property type="entry name" value="Porphobilinogen_deaminase_C"/>
</dbReference>
<comment type="subunit">
    <text evidence="4 8">Monomer.</text>
</comment>
<organism evidence="11 12">
    <name type="scientific">Lentilactobacillus diolivorans DSM 14421</name>
    <dbReference type="NCBI Taxonomy" id="1423739"/>
    <lineage>
        <taxon>Bacteria</taxon>
        <taxon>Bacillati</taxon>
        <taxon>Bacillota</taxon>
        <taxon>Bacilli</taxon>
        <taxon>Lactobacillales</taxon>
        <taxon>Lactobacillaceae</taxon>
        <taxon>Lentilactobacillus</taxon>
    </lineage>
</organism>
<dbReference type="HAMAP" id="MF_00260">
    <property type="entry name" value="Porphobil_deam"/>
    <property type="match status" value="1"/>
</dbReference>
<evidence type="ECO:0000256" key="6">
    <source>
        <dbReference type="ARBA" id="ARBA00023244"/>
    </source>
</evidence>
<evidence type="ECO:0000313" key="12">
    <source>
        <dbReference type="Proteomes" id="UP000052013"/>
    </source>
</evidence>